<dbReference type="InParanoid" id="A0A1D2VAS4"/>
<proteinExistence type="inferred from homology"/>
<reference evidence="12" key="1">
    <citation type="submission" date="2016-05" db="EMBL/GenBank/DDBJ databases">
        <title>Comparative genomics of biotechnologically important yeasts.</title>
        <authorList>
            <consortium name="DOE Joint Genome Institute"/>
            <person name="Riley R."/>
            <person name="Haridas S."/>
            <person name="Wolfe K.H."/>
            <person name="Lopes M.R."/>
            <person name="Hittinger C.T."/>
            <person name="Goker M."/>
            <person name="Salamov A."/>
            <person name="Wisecaver J."/>
            <person name="Long T.M."/>
            <person name="Aerts A.L."/>
            <person name="Barry K."/>
            <person name="Choi C."/>
            <person name="Clum A."/>
            <person name="Coughlan A.Y."/>
            <person name="Deshpande S."/>
            <person name="Douglass A.P."/>
            <person name="Hanson S.J."/>
            <person name="Klenk H.-P."/>
            <person name="Labutti K."/>
            <person name="Lapidus A."/>
            <person name="Lindquist E."/>
            <person name="Lipzen A."/>
            <person name="Meier-Kolthoff J.P."/>
            <person name="Ohm R.A."/>
            <person name="Otillar R.P."/>
            <person name="Pangilinan J."/>
            <person name="Peng Y."/>
            <person name="Rokas A."/>
            <person name="Rosa C.A."/>
            <person name="Scheuner C."/>
            <person name="Sibirny A.A."/>
            <person name="Slot J.C."/>
            <person name="Stielow J.B."/>
            <person name="Sun H."/>
            <person name="Kurtzman C.P."/>
            <person name="Blackwell M."/>
            <person name="Grigoriev I.V."/>
            <person name="Jeffries T.W."/>
        </authorList>
    </citation>
    <scope>NUCLEOTIDE SEQUENCE [LARGE SCALE GENOMIC DNA]</scope>
    <source>
        <strain evidence="12">DSM 1968</strain>
    </source>
</reference>
<evidence type="ECO:0000256" key="2">
    <source>
        <dbReference type="ARBA" id="ARBA00010642"/>
    </source>
</evidence>
<evidence type="ECO:0000256" key="5">
    <source>
        <dbReference type="ARBA" id="ARBA00022989"/>
    </source>
</evidence>
<dbReference type="GO" id="GO:0016020">
    <property type="term" value="C:membrane"/>
    <property type="evidence" value="ECO:0007669"/>
    <property type="project" value="UniProtKB-SubCell"/>
</dbReference>
<sequence>MKICHILLLFFCHTFWISVTFAKRKLSASSLVTCMPNSQLSSSKFNIVFNPDDNSFNYDLSLTSDIDGYVTALIQVYAYGFEIITRTIDMCSMDFKQFCPLYPGPVDIDSTYYLSSSDTSAIPNIAYTVPDIDAFVRISIQNSNQTQLACIQAAFSNGRTVSHTAVKWVTALIAGFGLLTSSILKNTIFQKKVSHISANAVSLFIYFQNVVIVTMQHVDQVPPIASAWSENLAWSMGLIETPFMQKIFRWFIQSTGGTPTLYLTSNTISILVQRAYNLFRRYFHLMPKDLIKIVSRDDPVVLYGNKYLLIFRGIRRLGYLAHIEKTSIVITAFTFFVLFAYLLTFSIFLIKFILIALIKLNIIDNQSKSNFNQNFKYIIKGSLLRYIFIGFTQLVIFSLWEFTERDSPAVVVLAALFLFLSFTILCYSSLKTISFGRRSIQLHKNPAYILYGDQNVLHKFGFFYTMFNAHYYYWGSVILVYSLLKSIVIGLLQSWGKVQAILTFIIDLIYLILLIKYKPFLDKPTNVLNILISVVTTINAFLFIFFSNLFGQPAAVSSIMGWVFFILNAAFSLILLLLIIFYTFSAIFSRNPDARFQPAKDDRTSFQKNHPTTGHDALNENDANEERAFVSELFALGKAAKDHQSNWAEEVKSYE</sequence>
<dbReference type="InterPro" id="IPR040241">
    <property type="entry name" value="TRP_Flc/Pkd2-like"/>
</dbReference>
<evidence type="ECO:0000256" key="6">
    <source>
        <dbReference type="ARBA" id="ARBA00023136"/>
    </source>
</evidence>
<keyword evidence="5 8" id="KW-1133">Transmembrane helix</keyword>
<evidence type="ECO:0000313" key="12">
    <source>
        <dbReference type="Proteomes" id="UP000095038"/>
    </source>
</evidence>
<feature type="transmembrane region" description="Helical" evidence="8">
    <location>
        <begin position="527"/>
        <end position="550"/>
    </location>
</feature>
<protein>
    <submittedName>
        <fullName evidence="11">TRP-domain-containing protein</fullName>
    </submittedName>
</protein>
<dbReference type="FunCoup" id="A0A1D2VAS4">
    <property type="interactions" value="57"/>
</dbReference>
<comment type="subcellular location">
    <subcellularLocation>
        <location evidence="1">Membrane</location>
        <topology evidence="1">Multi-pass membrane protein</topology>
    </subcellularLocation>
</comment>
<feature type="transmembrane region" description="Helical" evidence="8">
    <location>
        <begin position="333"/>
        <end position="362"/>
    </location>
</feature>
<feature type="chain" id="PRO_5008910373" evidence="9">
    <location>
        <begin position="23"/>
        <end position="655"/>
    </location>
</feature>
<dbReference type="GO" id="GO:0009272">
    <property type="term" value="P:fungal-type cell wall biogenesis"/>
    <property type="evidence" value="ECO:0007669"/>
    <property type="project" value="TreeGrafter"/>
</dbReference>
<evidence type="ECO:0000256" key="3">
    <source>
        <dbReference type="ARBA" id="ARBA00022692"/>
    </source>
</evidence>
<dbReference type="Pfam" id="PF14558">
    <property type="entry name" value="TRP_N"/>
    <property type="match status" value="1"/>
</dbReference>
<feature type="non-terminal residue" evidence="11">
    <location>
        <position position="655"/>
    </location>
</feature>
<gene>
    <name evidence="11" type="ORF">ASCRUDRAFT_25867</name>
</gene>
<dbReference type="PANTHER" id="PTHR31145">
    <property type="entry name" value="INTEGRAL MEMBRANE PROTEIN (AFU_ORTHOLOGUE AFUA_7G01610)"/>
    <property type="match status" value="1"/>
</dbReference>
<dbReference type="OrthoDB" id="5212126at2759"/>
<dbReference type="InterPro" id="IPR010308">
    <property type="entry name" value="TRP_C"/>
</dbReference>
<keyword evidence="4 9" id="KW-0732">Signal</keyword>
<feature type="transmembrane region" description="Helical" evidence="8">
    <location>
        <begin position="471"/>
        <end position="492"/>
    </location>
</feature>
<dbReference type="STRING" id="1344418.A0A1D2VAS4"/>
<evidence type="ECO:0000256" key="4">
    <source>
        <dbReference type="ARBA" id="ARBA00022729"/>
    </source>
</evidence>
<keyword evidence="6 8" id="KW-0472">Membrane</keyword>
<keyword evidence="3 8" id="KW-0812">Transmembrane</keyword>
<dbReference type="GO" id="GO:0055085">
    <property type="term" value="P:transmembrane transport"/>
    <property type="evidence" value="ECO:0007669"/>
    <property type="project" value="TreeGrafter"/>
</dbReference>
<evidence type="ECO:0000313" key="11">
    <source>
        <dbReference type="EMBL" id="ODV58758.1"/>
    </source>
</evidence>
<name>A0A1D2VAS4_9ASCO</name>
<feature type="transmembrane region" description="Helical" evidence="8">
    <location>
        <begin position="383"/>
        <end position="403"/>
    </location>
</feature>
<dbReference type="AlphaFoldDB" id="A0A1D2VAS4"/>
<feature type="transmembrane region" description="Helical" evidence="8">
    <location>
        <begin position="498"/>
        <end position="515"/>
    </location>
</feature>
<organism evidence="11 12">
    <name type="scientific">Ascoidea rubescens DSM 1968</name>
    <dbReference type="NCBI Taxonomy" id="1344418"/>
    <lineage>
        <taxon>Eukaryota</taxon>
        <taxon>Fungi</taxon>
        <taxon>Dikarya</taxon>
        <taxon>Ascomycota</taxon>
        <taxon>Saccharomycotina</taxon>
        <taxon>Saccharomycetes</taxon>
        <taxon>Ascoideaceae</taxon>
        <taxon>Ascoidea</taxon>
    </lineage>
</organism>
<dbReference type="RefSeq" id="XP_020045065.1">
    <property type="nucleotide sequence ID" value="XM_020189914.1"/>
</dbReference>
<feature type="region of interest" description="Disordered" evidence="7">
    <location>
        <begin position="599"/>
        <end position="621"/>
    </location>
</feature>
<evidence type="ECO:0000256" key="1">
    <source>
        <dbReference type="ARBA" id="ARBA00004141"/>
    </source>
</evidence>
<evidence type="ECO:0000256" key="8">
    <source>
        <dbReference type="SAM" id="Phobius"/>
    </source>
</evidence>
<feature type="signal peptide" evidence="9">
    <location>
        <begin position="1"/>
        <end position="22"/>
    </location>
</feature>
<keyword evidence="12" id="KW-1185">Reference proteome</keyword>
<dbReference type="SMART" id="SM01320">
    <property type="entry name" value="TRP_N"/>
    <property type="match status" value="1"/>
</dbReference>
<dbReference type="EMBL" id="KV454490">
    <property type="protein sequence ID" value="ODV58758.1"/>
    <property type="molecule type" value="Genomic_DNA"/>
</dbReference>
<dbReference type="GeneID" id="30963550"/>
<dbReference type="InterPro" id="IPR032800">
    <property type="entry name" value="TRP_N"/>
</dbReference>
<feature type="domain" description="ML-like" evidence="10">
    <location>
        <begin position="24"/>
        <end position="162"/>
    </location>
</feature>
<dbReference type="Pfam" id="PF06011">
    <property type="entry name" value="TRP"/>
    <property type="match status" value="1"/>
</dbReference>
<evidence type="ECO:0000256" key="7">
    <source>
        <dbReference type="SAM" id="MobiDB-lite"/>
    </source>
</evidence>
<feature type="transmembrane region" description="Helical" evidence="8">
    <location>
        <begin position="562"/>
        <end position="588"/>
    </location>
</feature>
<evidence type="ECO:0000256" key="9">
    <source>
        <dbReference type="SAM" id="SignalP"/>
    </source>
</evidence>
<evidence type="ECO:0000259" key="10">
    <source>
        <dbReference type="SMART" id="SM01320"/>
    </source>
</evidence>
<dbReference type="PANTHER" id="PTHR31145:SF4">
    <property type="entry name" value="FLAVIN CARRIER PROTEIN 1-RELATED"/>
    <property type="match status" value="1"/>
</dbReference>
<accession>A0A1D2VAS4</accession>
<comment type="similarity">
    <text evidence="2">Belongs to the transient receptor potential (TRP) ion channel family.</text>
</comment>
<feature type="transmembrane region" description="Helical" evidence="8">
    <location>
        <begin position="409"/>
        <end position="430"/>
    </location>
</feature>
<dbReference type="Proteomes" id="UP000095038">
    <property type="component" value="Unassembled WGS sequence"/>
</dbReference>